<name>A0ABR4N1P0_9FUNG</name>
<reference evidence="3 4" key="1">
    <citation type="submission" date="2023-09" db="EMBL/GenBank/DDBJ databases">
        <title>Pangenome analysis of Batrachochytrium dendrobatidis and related Chytrids.</title>
        <authorList>
            <person name="Yacoub M.N."/>
            <person name="Stajich J.E."/>
            <person name="James T.Y."/>
        </authorList>
    </citation>
    <scope>NUCLEOTIDE SEQUENCE [LARGE SCALE GENOMIC DNA]</scope>
    <source>
        <strain evidence="3 4">JEL0888</strain>
    </source>
</reference>
<feature type="region of interest" description="Disordered" evidence="1">
    <location>
        <begin position="275"/>
        <end position="323"/>
    </location>
</feature>
<sequence>MHEAGDSVAAPSPGADAVQPLRFLSTYAILLWALATLLRLWELPSSLYSHLSRAACAMLAVVAALQHPLAAPLTPAHTVLVRLPALALDADYALFLLAELELARLFVPHTPWLSDAGLRACQGATLVAAAAAMVCQCIRSVSQSDWVFRGFNIFMGVAALGDYAFQLFLVRFVMMDSHVHPHPHPHLHPQQWPRHRRRFRLRPALWWRLVIVTAATTLFAVLGCLHMLAWVTLRWSAFDRVYIFRLCDAFQLMSVQTMLALREALLVKPVPETATTSADVEHGEGPAGESARLLGDSPTWHGSVSAEATSDALSPMADSASTA</sequence>
<dbReference type="Proteomes" id="UP001527925">
    <property type="component" value="Unassembled WGS sequence"/>
</dbReference>
<proteinExistence type="predicted"/>
<evidence type="ECO:0000313" key="4">
    <source>
        <dbReference type="Proteomes" id="UP001527925"/>
    </source>
</evidence>
<organism evidence="3 4">
    <name type="scientific">Polyrhizophydium stewartii</name>
    <dbReference type="NCBI Taxonomy" id="2732419"/>
    <lineage>
        <taxon>Eukaryota</taxon>
        <taxon>Fungi</taxon>
        <taxon>Fungi incertae sedis</taxon>
        <taxon>Chytridiomycota</taxon>
        <taxon>Chytridiomycota incertae sedis</taxon>
        <taxon>Chytridiomycetes</taxon>
        <taxon>Rhizophydiales</taxon>
        <taxon>Rhizophydiales incertae sedis</taxon>
        <taxon>Polyrhizophydium</taxon>
    </lineage>
</organism>
<feature type="transmembrane region" description="Helical" evidence="2">
    <location>
        <begin position="20"/>
        <end position="38"/>
    </location>
</feature>
<evidence type="ECO:0000313" key="3">
    <source>
        <dbReference type="EMBL" id="KAL2913452.1"/>
    </source>
</evidence>
<keyword evidence="4" id="KW-1185">Reference proteome</keyword>
<evidence type="ECO:0000256" key="2">
    <source>
        <dbReference type="SAM" id="Phobius"/>
    </source>
</evidence>
<feature type="compositionally biased region" description="Polar residues" evidence="1">
    <location>
        <begin position="300"/>
        <end position="312"/>
    </location>
</feature>
<keyword evidence="2" id="KW-0812">Transmembrane</keyword>
<evidence type="ECO:0000256" key="1">
    <source>
        <dbReference type="SAM" id="MobiDB-lite"/>
    </source>
</evidence>
<gene>
    <name evidence="3" type="ORF">HK105_207064</name>
</gene>
<protein>
    <submittedName>
        <fullName evidence="3">Uncharacterized protein</fullName>
    </submittedName>
</protein>
<keyword evidence="2" id="KW-1133">Transmembrane helix</keyword>
<dbReference type="EMBL" id="JADGIZ020000046">
    <property type="protein sequence ID" value="KAL2913452.1"/>
    <property type="molecule type" value="Genomic_DNA"/>
</dbReference>
<feature type="transmembrane region" description="Helical" evidence="2">
    <location>
        <begin position="153"/>
        <end position="174"/>
    </location>
</feature>
<feature type="transmembrane region" description="Helical" evidence="2">
    <location>
        <begin position="119"/>
        <end position="141"/>
    </location>
</feature>
<keyword evidence="2" id="KW-0472">Membrane</keyword>
<comment type="caution">
    <text evidence="3">The sequence shown here is derived from an EMBL/GenBank/DDBJ whole genome shotgun (WGS) entry which is preliminary data.</text>
</comment>
<accession>A0ABR4N1P0</accession>
<feature type="transmembrane region" description="Helical" evidence="2">
    <location>
        <begin position="205"/>
        <end position="230"/>
    </location>
</feature>